<gene>
    <name evidence="1" type="ORF">TanjilG_10964</name>
</gene>
<accession>A0A1J7HZF3</accession>
<keyword evidence="2" id="KW-1185">Reference proteome</keyword>
<dbReference type="PANTHER" id="PTHR36616">
    <property type="entry name" value="BNAC07G32700D PROTEIN"/>
    <property type="match status" value="1"/>
</dbReference>
<dbReference type="Gramene" id="OIW11762">
    <property type="protein sequence ID" value="OIW11762"/>
    <property type="gene ID" value="TanjilG_10964"/>
</dbReference>
<dbReference type="EMBL" id="CM007365">
    <property type="protein sequence ID" value="OIW11762.1"/>
    <property type="molecule type" value="Genomic_DNA"/>
</dbReference>
<evidence type="ECO:0000313" key="1">
    <source>
        <dbReference type="EMBL" id="OIW11762.1"/>
    </source>
</evidence>
<reference evidence="1 2" key="1">
    <citation type="journal article" date="2017" name="Plant Biotechnol. J.">
        <title>A comprehensive draft genome sequence for lupin (Lupinus angustifolius), an emerging health food: insights into plant-microbe interactions and legume evolution.</title>
        <authorList>
            <person name="Hane J.K."/>
            <person name="Ming Y."/>
            <person name="Kamphuis L.G."/>
            <person name="Nelson M.N."/>
            <person name="Garg G."/>
            <person name="Atkins C.A."/>
            <person name="Bayer P.E."/>
            <person name="Bravo A."/>
            <person name="Bringans S."/>
            <person name="Cannon S."/>
            <person name="Edwards D."/>
            <person name="Foley R."/>
            <person name="Gao L.L."/>
            <person name="Harrison M.J."/>
            <person name="Huang W."/>
            <person name="Hurgobin B."/>
            <person name="Li S."/>
            <person name="Liu C.W."/>
            <person name="McGrath A."/>
            <person name="Morahan G."/>
            <person name="Murray J."/>
            <person name="Weller J."/>
            <person name="Jian J."/>
            <person name="Singh K.B."/>
        </authorList>
    </citation>
    <scope>NUCLEOTIDE SEQUENCE [LARGE SCALE GENOMIC DNA]</scope>
    <source>
        <strain evidence="2">cv. Tanjil</strain>
        <tissue evidence="1">Whole plant</tissue>
    </source>
</reference>
<sequence>MLEMFFTLAFSFVPLILYFPPIRSFNLFVETIEETLKSTSVYTNRVNHDLRGAWSRVLNCVSRSRR</sequence>
<evidence type="ECO:0000313" key="2">
    <source>
        <dbReference type="Proteomes" id="UP000188354"/>
    </source>
</evidence>
<dbReference type="AlphaFoldDB" id="A0A1J7HZF3"/>
<protein>
    <submittedName>
        <fullName evidence="1">Uncharacterized protein</fullName>
    </submittedName>
</protein>
<dbReference type="PANTHER" id="PTHR36616:SF4">
    <property type="entry name" value="OS03G0174800 PROTEIN"/>
    <property type="match status" value="1"/>
</dbReference>
<organism evidence="1 2">
    <name type="scientific">Lupinus angustifolius</name>
    <name type="common">Narrow-leaved blue lupine</name>
    <dbReference type="NCBI Taxonomy" id="3871"/>
    <lineage>
        <taxon>Eukaryota</taxon>
        <taxon>Viridiplantae</taxon>
        <taxon>Streptophyta</taxon>
        <taxon>Embryophyta</taxon>
        <taxon>Tracheophyta</taxon>
        <taxon>Spermatophyta</taxon>
        <taxon>Magnoliopsida</taxon>
        <taxon>eudicotyledons</taxon>
        <taxon>Gunneridae</taxon>
        <taxon>Pentapetalae</taxon>
        <taxon>rosids</taxon>
        <taxon>fabids</taxon>
        <taxon>Fabales</taxon>
        <taxon>Fabaceae</taxon>
        <taxon>Papilionoideae</taxon>
        <taxon>50 kb inversion clade</taxon>
        <taxon>genistoids sensu lato</taxon>
        <taxon>core genistoids</taxon>
        <taxon>Genisteae</taxon>
        <taxon>Lupinus</taxon>
    </lineage>
</organism>
<dbReference type="STRING" id="3871.A0A1J7HZF3"/>
<name>A0A1J7HZF3_LUPAN</name>
<proteinExistence type="predicted"/>
<dbReference type="Proteomes" id="UP000188354">
    <property type="component" value="Chromosome LG05"/>
</dbReference>